<dbReference type="Gene3D" id="3.10.180.10">
    <property type="entry name" value="2,3-Dihydroxybiphenyl 1,2-Dioxygenase, domain 1"/>
    <property type="match status" value="1"/>
</dbReference>
<evidence type="ECO:0000313" key="2">
    <source>
        <dbReference type="EMBL" id="QGU26754.1"/>
    </source>
</evidence>
<dbReference type="InterPro" id="IPR028973">
    <property type="entry name" value="PhnB-like"/>
</dbReference>
<dbReference type="EMBL" id="CP032550">
    <property type="protein sequence ID" value="QGU26754.1"/>
    <property type="molecule type" value="Genomic_DNA"/>
</dbReference>
<dbReference type="InterPro" id="IPR029068">
    <property type="entry name" value="Glyas_Bleomycin-R_OHBP_Dase"/>
</dbReference>
<protein>
    <submittedName>
        <fullName evidence="2">VOC family protein</fullName>
    </submittedName>
</protein>
<reference evidence="2 3" key="1">
    <citation type="submission" date="2018-09" db="EMBL/GenBank/DDBJ databases">
        <title>Whole genome sequencing of Microbacterium oryzae strain MB-10T.</title>
        <authorList>
            <person name="Das S.K."/>
        </authorList>
    </citation>
    <scope>NUCLEOTIDE SEQUENCE [LARGE SCALE GENOMIC DNA]</scope>
    <source>
        <strain evidence="2 3">MB-10</strain>
    </source>
</reference>
<evidence type="ECO:0000259" key="1">
    <source>
        <dbReference type="Pfam" id="PF06983"/>
    </source>
</evidence>
<dbReference type="OrthoDB" id="9795306at2"/>
<dbReference type="CDD" id="cd06588">
    <property type="entry name" value="PhnB_like"/>
    <property type="match status" value="1"/>
</dbReference>
<dbReference type="Proteomes" id="UP000422989">
    <property type="component" value="Chromosome"/>
</dbReference>
<organism evidence="2 3">
    <name type="scientific">Microbacterium oryzae</name>
    <dbReference type="NCBI Taxonomy" id="743009"/>
    <lineage>
        <taxon>Bacteria</taxon>
        <taxon>Bacillati</taxon>
        <taxon>Actinomycetota</taxon>
        <taxon>Actinomycetes</taxon>
        <taxon>Micrococcales</taxon>
        <taxon>Microbacteriaceae</taxon>
        <taxon>Microbacterium</taxon>
    </lineage>
</organism>
<sequence length="138" mass="14777">MTAQTLYLWFPGTAAEALTFYRDVFGGELALHTYAEFDRTDGPADAIAHGALSGSVSLYGTDAVAGEETLRMSGVSIALLGTADGATLTRWFHALSDGGIVIDPLQRRSWGAHDGRVVDRHGVSWLIGYEEEATDQTS</sequence>
<proteinExistence type="predicted"/>
<name>A0A6I6DXN2_9MICO</name>
<feature type="domain" description="PhnB-like" evidence="1">
    <location>
        <begin position="5"/>
        <end position="127"/>
    </location>
</feature>
<dbReference type="KEGG" id="moj:D7D94_03035"/>
<dbReference type="RefSeq" id="WP_156241157.1">
    <property type="nucleotide sequence ID" value="NZ_BAAAZL010000002.1"/>
</dbReference>
<dbReference type="PANTHER" id="PTHR33990:SF1">
    <property type="entry name" value="PROTEIN YJDN"/>
    <property type="match status" value="1"/>
</dbReference>
<dbReference type="SUPFAM" id="SSF54593">
    <property type="entry name" value="Glyoxalase/Bleomycin resistance protein/Dihydroxybiphenyl dioxygenase"/>
    <property type="match status" value="1"/>
</dbReference>
<dbReference type="PANTHER" id="PTHR33990">
    <property type="entry name" value="PROTEIN YJDN-RELATED"/>
    <property type="match status" value="1"/>
</dbReference>
<accession>A0A6I6DXN2</accession>
<evidence type="ECO:0000313" key="3">
    <source>
        <dbReference type="Proteomes" id="UP000422989"/>
    </source>
</evidence>
<gene>
    <name evidence="2" type="ORF">D7D94_03035</name>
</gene>
<keyword evidence="3" id="KW-1185">Reference proteome</keyword>
<dbReference type="Pfam" id="PF06983">
    <property type="entry name" value="3-dmu-9_3-mt"/>
    <property type="match status" value="1"/>
</dbReference>
<dbReference type="AlphaFoldDB" id="A0A6I6DXN2"/>